<dbReference type="InterPro" id="IPR003423">
    <property type="entry name" value="OMP_efflux"/>
</dbReference>
<dbReference type="AlphaFoldDB" id="A0A0F5JJP6"/>
<dbReference type="Pfam" id="PF02321">
    <property type="entry name" value="OEP"/>
    <property type="match status" value="2"/>
</dbReference>
<reference evidence="3 4" key="1">
    <citation type="submission" date="2013-04" db="EMBL/GenBank/DDBJ databases">
        <title>The Genome Sequence of Parabacteroides goldsteinii DSM 19448.</title>
        <authorList>
            <consortium name="The Broad Institute Genomics Platform"/>
            <person name="Earl A."/>
            <person name="Ward D."/>
            <person name="Feldgarden M."/>
            <person name="Gevers D."/>
            <person name="Martens E."/>
            <person name="Sakamoto M."/>
            <person name="Benno Y."/>
            <person name="Song Y."/>
            <person name="Liu C."/>
            <person name="Lee J."/>
            <person name="Bolanos M."/>
            <person name="Vaisanen M.L."/>
            <person name="Finegold S.M."/>
            <person name="Walker B."/>
            <person name="Young S."/>
            <person name="Zeng Q."/>
            <person name="Gargeya S."/>
            <person name="Fitzgerald M."/>
            <person name="Haas B."/>
            <person name="Abouelleil A."/>
            <person name="Allen A.W."/>
            <person name="Alvarado L."/>
            <person name="Arachchi H.M."/>
            <person name="Berlin A.M."/>
            <person name="Chapman S.B."/>
            <person name="Gainer-Dewar J."/>
            <person name="Goldberg J."/>
            <person name="Griggs A."/>
            <person name="Gujja S."/>
            <person name="Hansen M."/>
            <person name="Howarth C."/>
            <person name="Imamovic A."/>
            <person name="Ireland A."/>
            <person name="Larimer J."/>
            <person name="McCowan C."/>
            <person name="Murphy C."/>
            <person name="Pearson M."/>
            <person name="Poon T.W."/>
            <person name="Priest M."/>
            <person name="Roberts A."/>
            <person name="Saif S."/>
            <person name="Shea T."/>
            <person name="Sisk P."/>
            <person name="Sykes S."/>
            <person name="Wortman J."/>
            <person name="Nusbaum C."/>
            <person name="Birren B."/>
        </authorList>
    </citation>
    <scope>NUCLEOTIDE SEQUENCE [LARGE SCALE GENOMIC DNA]</scope>
    <source>
        <strain evidence="3 4">DSM 19448</strain>
    </source>
</reference>
<dbReference type="EMBL" id="AQHV01000008">
    <property type="protein sequence ID" value="KKB57805.1"/>
    <property type="molecule type" value="Genomic_DNA"/>
</dbReference>
<dbReference type="Proteomes" id="UP000033047">
    <property type="component" value="Unassembled WGS sequence"/>
</dbReference>
<name>A0A0F5JJP6_9BACT</name>
<organism evidence="3 4">
    <name type="scientific">Parabacteroides goldsteinii DSM 19448 = WAL 12034</name>
    <dbReference type="NCBI Taxonomy" id="927665"/>
    <lineage>
        <taxon>Bacteria</taxon>
        <taxon>Pseudomonadati</taxon>
        <taxon>Bacteroidota</taxon>
        <taxon>Bacteroidia</taxon>
        <taxon>Bacteroidales</taxon>
        <taxon>Tannerellaceae</taxon>
        <taxon>Parabacteroides</taxon>
    </lineage>
</organism>
<dbReference type="PATRIC" id="fig|927665.4.peg.1278"/>
<evidence type="ECO:0000256" key="2">
    <source>
        <dbReference type="RuleBase" id="RU362097"/>
    </source>
</evidence>
<dbReference type="STRING" id="927665.HMPREF1535_01252"/>
<dbReference type="PROSITE" id="PS51257">
    <property type="entry name" value="PROKAR_LIPOPROTEIN"/>
    <property type="match status" value="1"/>
</dbReference>
<sequence>MKNNIILLSVATLSLLSGCGIYKSYQPETSVPDNLFREETPVTDTTSIGNLDWRELFTDPQLQALIEKGLENNTDLRTAHLRVQEAEAALMTSRLAYLPALNLTPQGTISSFDGSKAAKSYQLAASASWEIDIFGRLTNAKRSAQAALEQTKSYKQAVRTQLIATIANSYYTLLLLDKQLVISERTASLWKENVQAMQALKKAGLANEAAVSQSEANSLSVEASLLTLRQQINEMENSLSNLLGEVPQRVERGNLDRQEFPETLSAGVPLALLSNRPDVRQAEYSLAQAFYTTNGARSAFYPNINLSGVAGWTNSGGGIIANPGGLLLQAIGSLTQPLFNKGANIAQLKIAKAQQEEASLAFQQSILNAGSEVNNALTQWQTARGRITLADRQIVSLQKAVKSTQLLMDHGNITYLEVLTAQQSLLQAELSQAADRFDEIQGVINLYHALGGGQEE</sequence>
<dbReference type="Gene3D" id="2.20.200.10">
    <property type="entry name" value="Outer membrane efflux proteins (OEP)"/>
    <property type="match status" value="1"/>
</dbReference>
<dbReference type="RefSeq" id="WP_046145592.1">
    <property type="nucleotide sequence ID" value="NZ_KQ033912.1"/>
</dbReference>
<dbReference type="GO" id="GO:0015562">
    <property type="term" value="F:efflux transmembrane transporter activity"/>
    <property type="evidence" value="ECO:0007669"/>
    <property type="project" value="InterPro"/>
</dbReference>
<dbReference type="GO" id="GO:0005886">
    <property type="term" value="C:plasma membrane"/>
    <property type="evidence" value="ECO:0007669"/>
    <property type="project" value="UniProtKB-SubCell"/>
</dbReference>
<keyword evidence="2" id="KW-0564">Palmitate</keyword>
<dbReference type="HOGENOM" id="CLU_012817_13_3_10"/>
<keyword evidence="2" id="KW-0812">Transmembrane</keyword>
<proteinExistence type="inferred from homology"/>
<dbReference type="SUPFAM" id="SSF56954">
    <property type="entry name" value="Outer membrane efflux proteins (OEP)"/>
    <property type="match status" value="1"/>
</dbReference>
<gene>
    <name evidence="3" type="ORF">HMPREF1535_01252</name>
</gene>
<comment type="caution">
    <text evidence="3">The sequence shown here is derived from an EMBL/GenBank/DDBJ whole genome shotgun (WGS) entry which is preliminary data.</text>
</comment>
<keyword evidence="2" id="KW-0472">Membrane</keyword>
<comment type="similarity">
    <text evidence="1 2">Belongs to the outer membrane factor (OMF) (TC 1.B.17) family.</text>
</comment>
<accession>A0A0F5JJP6</accession>
<dbReference type="Gene3D" id="1.20.1600.10">
    <property type="entry name" value="Outer membrane efflux proteins (OEP)"/>
    <property type="match status" value="1"/>
</dbReference>
<dbReference type="InterPro" id="IPR010131">
    <property type="entry name" value="MdtP/NodT-like"/>
</dbReference>
<dbReference type="PANTHER" id="PTHR30203">
    <property type="entry name" value="OUTER MEMBRANE CATION EFFLUX PROTEIN"/>
    <property type="match status" value="1"/>
</dbReference>
<keyword evidence="2 3" id="KW-0449">Lipoprotein</keyword>
<evidence type="ECO:0000313" key="3">
    <source>
        <dbReference type="EMBL" id="KKB57805.1"/>
    </source>
</evidence>
<comment type="subcellular location">
    <subcellularLocation>
        <location evidence="2">Cell membrane</location>
        <topology evidence="2">Lipid-anchor</topology>
    </subcellularLocation>
</comment>
<evidence type="ECO:0000256" key="1">
    <source>
        <dbReference type="ARBA" id="ARBA00007613"/>
    </source>
</evidence>
<keyword evidence="2" id="KW-1134">Transmembrane beta strand</keyword>
<dbReference type="PANTHER" id="PTHR30203:SF33">
    <property type="entry name" value="BLR4455 PROTEIN"/>
    <property type="match status" value="1"/>
</dbReference>
<dbReference type="NCBIfam" id="TIGR01845">
    <property type="entry name" value="outer_NodT"/>
    <property type="match status" value="1"/>
</dbReference>
<evidence type="ECO:0000313" key="4">
    <source>
        <dbReference type="Proteomes" id="UP000033047"/>
    </source>
</evidence>
<protein>
    <submittedName>
        <fullName evidence="3">NodT family efflux transporter, outer membrane factor (OMF) lipoprotein</fullName>
    </submittedName>
</protein>